<proteinExistence type="predicted"/>
<protein>
    <submittedName>
        <fullName evidence="4">GCN5-related N-acetyltransferase</fullName>
    </submittedName>
</protein>
<dbReference type="Pfam" id="PF00583">
    <property type="entry name" value="Acetyltransf_1"/>
    <property type="match status" value="1"/>
</dbReference>
<dbReference type="STRING" id="526225.Gobs_2675"/>
<gene>
    <name evidence="4" type="ordered locus">Gobs_2675</name>
</gene>
<evidence type="ECO:0000313" key="4">
    <source>
        <dbReference type="EMBL" id="ADB75310.1"/>
    </source>
</evidence>
<dbReference type="KEGG" id="gob:Gobs_2675"/>
<dbReference type="EMBL" id="CP001867">
    <property type="protein sequence ID" value="ADB75310.1"/>
    <property type="molecule type" value="Genomic_DNA"/>
</dbReference>
<dbReference type="RefSeq" id="WP_012948743.1">
    <property type="nucleotide sequence ID" value="NC_013757.1"/>
</dbReference>
<keyword evidence="5" id="KW-1185">Reference proteome</keyword>
<dbReference type="HOGENOM" id="CLU_013985_34_5_11"/>
<dbReference type="PROSITE" id="PS51186">
    <property type="entry name" value="GNAT"/>
    <property type="match status" value="1"/>
</dbReference>
<dbReference type="InterPro" id="IPR050832">
    <property type="entry name" value="Bact_Acetyltransf"/>
</dbReference>
<reference evidence="4 5" key="1">
    <citation type="journal article" date="2010" name="Stand. Genomic Sci.">
        <title>Complete genome sequence of Geodermatophilus obscurus type strain (G-20).</title>
        <authorList>
            <person name="Ivanova N."/>
            <person name="Sikorski J."/>
            <person name="Jando M."/>
            <person name="Munk C."/>
            <person name="Lapidus A."/>
            <person name="Glavina Del Rio T."/>
            <person name="Copeland A."/>
            <person name="Tice H."/>
            <person name="Cheng J.-F."/>
            <person name="Lucas S."/>
            <person name="Chen F."/>
            <person name="Nolan M."/>
            <person name="Bruce D."/>
            <person name="Goodwin L."/>
            <person name="Pitluck S."/>
            <person name="Mavromatis K."/>
            <person name="Mikhailova N."/>
            <person name="Pati A."/>
            <person name="Chen A."/>
            <person name="Palaniappan K."/>
            <person name="Land M."/>
            <person name="Hauser L."/>
            <person name="Chang Y.-J."/>
            <person name="Jeffries C.D."/>
            <person name="Meincke L."/>
            <person name="Brettin T."/>
            <person name="Detter J.C."/>
            <person name="Detter J.C."/>
            <person name="Rohde M."/>
            <person name="Goeker M."/>
            <person name="Bristow J."/>
            <person name="Eisen J.A."/>
            <person name="Markowitz V."/>
            <person name="Hugenholtz P."/>
            <person name="Kyrpides N.C."/>
            <person name="Klenk H.-P."/>
        </authorList>
    </citation>
    <scope>NUCLEOTIDE SEQUENCE [LARGE SCALE GENOMIC DNA]</scope>
    <source>
        <strain evidence="5">ATCC 25078 / DSM 43160 / JCM 3152 / KCC A-0152 / KCTC 9177 / NBRC 13315 / NRRL B-3577 / G-20</strain>
    </source>
</reference>
<evidence type="ECO:0000259" key="3">
    <source>
        <dbReference type="PROSITE" id="PS51186"/>
    </source>
</evidence>
<dbReference type="eggNOG" id="COG0456">
    <property type="taxonomic scope" value="Bacteria"/>
</dbReference>
<dbReference type="Gene3D" id="3.40.630.30">
    <property type="match status" value="1"/>
</dbReference>
<dbReference type="AlphaFoldDB" id="D2S6D6"/>
<reference evidence="5" key="2">
    <citation type="submission" date="2010-01" db="EMBL/GenBank/DDBJ databases">
        <title>The complete genome of Geodermatophilus obscurus DSM 43160.</title>
        <authorList>
            <consortium name="US DOE Joint Genome Institute (JGI-PGF)"/>
            <person name="Lucas S."/>
            <person name="Copeland A."/>
            <person name="Lapidus A."/>
            <person name="Glavina del Rio T."/>
            <person name="Dalin E."/>
            <person name="Tice H."/>
            <person name="Bruce D."/>
            <person name="Goodwin L."/>
            <person name="Pitluck S."/>
            <person name="Kyrpides N."/>
            <person name="Mavromatis K."/>
            <person name="Ivanova N."/>
            <person name="Munk A.C."/>
            <person name="Brettin T."/>
            <person name="Detter J.C."/>
            <person name="Han C."/>
            <person name="Larimer F."/>
            <person name="Land M."/>
            <person name="Hauser L."/>
            <person name="Markowitz V."/>
            <person name="Cheng J.-F."/>
            <person name="Hugenholtz P."/>
            <person name="Woyke T."/>
            <person name="Wu D."/>
            <person name="Jando M."/>
            <person name="Schneider S."/>
            <person name="Klenk H.-P."/>
            <person name="Eisen J.A."/>
        </authorList>
    </citation>
    <scope>NUCLEOTIDE SEQUENCE [LARGE SCALE GENOMIC DNA]</scope>
    <source>
        <strain evidence="5">ATCC 25078 / DSM 43160 / JCM 3152 / KCC A-0152 / KCTC 9177 / NBRC 13315 / NRRL B-3577 / G-20</strain>
    </source>
</reference>
<keyword evidence="1 4" id="KW-0808">Transferase</keyword>
<feature type="domain" description="N-acetyltransferase" evidence="3">
    <location>
        <begin position="7"/>
        <end position="154"/>
    </location>
</feature>
<organism evidence="4 5">
    <name type="scientific">Geodermatophilus obscurus (strain ATCC 25078 / DSM 43160 / JCM 3152 / CCUG 61914 / KCC A-0152 / KCTC 9177 / NBRC 13315 / NRRL B-3577 / G-20)</name>
    <dbReference type="NCBI Taxonomy" id="526225"/>
    <lineage>
        <taxon>Bacteria</taxon>
        <taxon>Bacillati</taxon>
        <taxon>Actinomycetota</taxon>
        <taxon>Actinomycetes</taxon>
        <taxon>Geodermatophilales</taxon>
        <taxon>Geodermatophilaceae</taxon>
        <taxon>Geodermatophilus</taxon>
    </lineage>
</organism>
<dbReference type="Proteomes" id="UP000001382">
    <property type="component" value="Chromosome"/>
</dbReference>
<name>D2S6D6_GEOOG</name>
<evidence type="ECO:0000256" key="1">
    <source>
        <dbReference type="ARBA" id="ARBA00022679"/>
    </source>
</evidence>
<sequence>MHPPAAATVRAVGHDDLPDAVRLYQQLYPELDLRVDEPVAAAWAARLATPGRTVLLAEAGGVVVGTADLTVLANAARAGRPYLLVDNVVVDSGARRTGVGRALLAAARAHGEAAGCYELQLSADDPAAFAFYEAAGVAAATRTYKQYLDDDGRS</sequence>
<dbReference type="InterPro" id="IPR016181">
    <property type="entry name" value="Acyl_CoA_acyltransferase"/>
</dbReference>
<keyword evidence="2" id="KW-0012">Acyltransferase</keyword>
<dbReference type="GO" id="GO:0016747">
    <property type="term" value="F:acyltransferase activity, transferring groups other than amino-acyl groups"/>
    <property type="evidence" value="ECO:0007669"/>
    <property type="project" value="InterPro"/>
</dbReference>
<evidence type="ECO:0000256" key="2">
    <source>
        <dbReference type="ARBA" id="ARBA00023315"/>
    </source>
</evidence>
<dbReference type="PANTHER" id="PTHR43877">
    <property type="entry name" value="AMINOALKYLPHOSPHONATE N-ACETYLTRANSFERASE-RELATED-RELATED"/>
    <property type="match status" value="1"/>
</dbReference>
<dbReference type="SUPFAM" id="SSF55729">
    <property type="entry name" value="Acyl-CoA N-acyltransferases (Nat)"/>
    <property type="match status" value="1"/>
</dbReference>
<dbReference type="PANTHER" id="PTHR43877:SF1">
    <property type="entry name" value="ACETYLTRANSFERASE"/>
    <property type="match status" value="1"/>
</dbReference>
<dbReference type="InterPro" id="IPR000182">
    <property type="entry name" value="GNAT_dom"/>
</dbReference>
<accession>D2S6D6</accession>
<evidence type="ECO:0000313" key="5">
    <source>
        <dbReference type="Proteomes" id="UP000001382"/>
    </source>
</evidence>